<feature type="signal peptide" evidence="1">
    <location>
        <begin position="1"/>
        <end position="21"/>
    </location>
</feature>
<name>A0A067PNP7_9AGAM</name>
<accession>A0A067PNP7</accession>
<organism evidence="2 3">
    <name type="scientific">Jaapia argillacea MUCL 33604</name>
    <dbReference type="NCBI Taxonomy" id="933084"/>
    <lineage>
        <taxon>Eukaryota</taxon>
        <taxon>Fungi</taxon>
        <taxon>Dikarya</taxon>
        <taxon>Basidiomycota</taxon>
        <taxon>Agaricomycotina</taxon>
        <taxon>Agaricomycetes</taxon>
        <taxon>Agaricomycetidae</taxon>
        <taxon>Jaapiales</taxon>
        <taxon>Jaapiaceae</taxon>
        <taxon>Jaapia</taxon>
    </lineage>
</organism>
<evidence type="ECO:0000256" key="1">
    <source>
        <dbReference type="SAM" id="SignalP"/>
    </source>
</evidence>
<dbReference type="AlphaFoldDB" id="A0A067PNP7"/>
<proteinExistence type="predicted"/>
<evidence type="ECO:0000313" key="2">
    <source>
        <dbReference type="EMBL" id="KDQ51951.1"/>
    </source>
</evidence>
<dbReference type="InParanoid" id="A0A067PNP7"/>
<dbReference type="EMBL" id="KL197743">
    <property type="protein sequence ID" value="KDQ51951.1"/>
    <property type="molecule type" value="Genomic_DNA"/>
</dbReference>
<sequence>MPVMVIQLALFTTILVSSATALPVPRSVVCHPTTWHDIIAFFVVDYITHDATISTAPGAKCHSGSSSTIPWWVKVIGKGSGSMLEPAGDPEQVYIKLPTGFHDLDECPATLLSATILFEHLEYFIRVARSAVTEGYCLAYPETRLLPEIFPFNSPPNRDTPLSRSQSWLKMAISVAQLCYSSAKVRI</sequence>
<feature type="chain" id="PRO_5001643291" evidence="1">
    <location>
        <begin position="22"/>
        <end position="187"/>
    </location>
</feature>
<keyword evidence="1" id="KW-0732">Signal</keyword>
<protein>
    <submittedName>
        <fullName evidence="2">Uncharacterized protein</fullName>
    </submittedName>
</protein>
<keyword evidence="3" id="KW-1185">Reference proteome</keyword>
<reference evidence="3" key="1">
    <citation type="journal article" date="2014" name="Proc. Natl. Acad. Sci. U.S.A.">
        <title>Extensive sampling of basidiomycete genomes demonstrates inadequacy of the white-rot/brown-rot paradigm for wood decay fungi.</title>
        <authorList>
            <person name="Riley R."/>
            <person name="Salamov A.A."/>
            <person name="Brown D.W."/>
            <person name="Nagy L.G."/>
            <person name="Floudas D."/>
            <person name="Held B.W."/>
            <person name="Levasseur A."/>
            <person name="Lombard V."/>
            <person name="Morin E."/>
            <person name="Otillar R."/>
            <person name="Lindquist E.A."/>
            <person name="Sun H."/>
            <person name="LaButti K.M."/>
            <person name="Schmutz J."/>
            <person name="Jabbour D."/>
            <person name="Luo H."/>
            <person name="Baker S.E."/>
            <person name="Pisabarro A.G."/>
            <person name="Walton J.D."/>
            <person name="Blanchette R.A."/>
            <person name="Henrissat B."/>
            <person name="Martin F."/>
            <person name="Cullen D."/>
            <person name="Hibbett D.S."/>
            <person name="Grigoriev I.V."/>
        </authorList>
    </citation>
    <scope>NUCLEOTIDE SEQUENCE [LARGE SCALE GENOMIC DNA]</scope>
    <source>
        <strain evidence="3">MUCL 33604</strain>
    </source>
</reference>
<dbReference type="Proteomes" id="UP000027265">
    <property type="component" value="Unassembled WGS sequence"/>
</dbReference>
<dbReference type="HOGENOM" id="CLU_1447896_0_0_1"/>
<gene>
    <name evidence="2" type="ORF">JAAARDRAFT_198613</name>
</gene>
<evidence type="ECO:0000313" key="3">
    <source>
        <dbReference type="Proteomes" id="UP000027265"/>
    </source>
</evidence>